<accession>A0A9Q1FRI2</accession>
<dbReference type="AlphaFoldDB" id="A0A9Q1FRI2"/>
<gene>
    <name evidence="2" type="ORF">SKAU_G00135800</name>
</gene>
<evidence type="ECO:0000313" key="3">
    <source>
        <dbReference type="Proteomes" id="UP001152622"/>
    </source>
</evidence>
<organism evidence="2 3">
    <name type="scientific">Synaphobranchus kaupii</name>
    <name type="common">Kaup's arrowtooth eel</name>
    <dbReference type="NCBI Taxonomy" id="118154"/>
    <lineage>
        <taxon>Eukaryota</taxon>
        <taxon>Metazoa</taxon>
        <taxon>Chordata</taxon>
        <taxon>Craniata</taxon>
        <taxon>Vertebrata</taxon>
        <taxon>Euteleostomi</taxon>
        <taxon>Actinopterygii</taxon>
        <taxon>Neopterygii</taxon>
        <taxon>Teleostei</taxon>
        <taxon>Anguilliformes</taxon>
        <taxon>Synaphobranchidae</taxon>
        <taxon>Synaphobranchus</taxon>
    </lineage>
</organism>
<protein>
    <submittedName>
        <fullName evidence="2">Uncharacterized protein</fullName>
    </submittedName>
</protein>
<keyword evidence="3" id="KW-1185">Reference proteome</keyword>
<evidence type="ECO:0000256" key="1">
    <source>
        <dbReference type="SAM" id="MobiDB-lite"/>
    </source>
</evidence>
<comment type="caution">
    <text evidence="2">The sequence shown here is derived from an EMBL/GenBank/DDBJ whole genome shotgun (WGS) entry which is preliminary data.</text>
</comment>
<name>A0A9Q1FRI2_SYNKA</name>
<proteinExistence type="predicted"/>
<dbReference type="EMBL" id="JAINUF010000004">
    <property type="protein sequence ID" value="KAJ8364749.1"/>
    <property type="molecule type" value="Genomic_DNA"/>
</dbReference>
<evidence type="ECO:0000313" key="2">
    <source>
        <dbReference type="EMBL" id="KAJ8364749.1"/>
    </source>
</evidence>
<sequence>MAVSTRSPSSRARGGGRHAADHSVSSSQVGIKCFAGIQRFGSNLVCLTIGLELSDLGNQGCGPPERNTESCPCEALLLAHPW</sequence>
<feature type="region of interest" description="Disordered" evidence="1">
    <location>
        <begin position="1"/>
        <end position="27"/>
    </location>
</feature>
<feature type="compositionally biased region" description="Low complexity" evidence="1">
    <location>
        <begin position="1"/>
        <end position="12"/>
    </location>
</feature>
<dbReference type="Proteomes" id="UP001152622">
    <property type="component" value="Chromosome 4"/>
</dbReference>
<reference evidence="2" key="1">
    <citation type="journal article" date="2023" name="Science">
        <title>Genome structures resolve the early diversification of teleost fishes.</title>
        <authorList>
            <person name="Parey E."/>
            <person name="Louis A."/>
            <person name="Montfort J."/>
            <person name="Bouchez O."/>
            <person name="Roques C."/>
            <person name="Iampietro C."/>
            <person name="Lluch J."/>
            <person name="Castinel A."/>
            <person name="Donnadieu C."/>
            <person name="Desvignes T."/>
            <person name="Floi Bucao C."/>
            <person name="Jouanno E."/>
            <person name="Wen M."/>
            <person name="Mejri S."/>
            <person name="Dirks R."/>
            <person name="Jansen H."/>
            <person name="Henkel C."/>
            <person name="Chen W.J."/>
            <person name="Zahm M."/>
            <person name="Cabau C."/>
            <person name="Klopp C."/>
            <person name="Thompson A.W."/>
            <person name="Robinson-Rechavi M."/>
            <person name="Braasch I."/>
            <person name="Lecointre G."/>
            <person name="Bobe J."/>
            <person name="Postlethwait J.H."/>
            <person name="Berthelot C."/>
            <person name="Roest Crollius H."/>
            <person name="Guiguen Y."/>
        </authorList>
    </citation>
    <scope>NUCLEOTIDE SEQUENCE</scope>
    <source>
        <strain evidence="2">WJC10195</strain>
    </source>
</reference>